<proteinExistence type="predicted"/>
<gene>
    <name evidence="1" type="ORF">GQF42_00555</name>
</gene>
<dbReference type="Proteomes" id="UP000436138">
    <property type="component" value="Chromosome"/>
</dbReference>
<keyword evidence="2" id="KW-1185">Reference proteome</keyword>
<dbReference type="KEGG" id="sbro:GQF42_00555"/>
<sequence length="198" mass="22538">MLVREATFTIDVGENGYLIGFDDDYDWPKEMPFGWRCGLATDSNAIVMPTTDTGPVQMIIQVHDGPPALERGNDWEPSEEISLRADYPELCLAVIRSEFWDAWPEDEPPLEMPPSDEGEEWVRMRLYCHADDPEPGIGDHGERHLVQLWRAPQAPSVHPEITDTDRQAQAEYAAQMNVPVEEYTTTYPLTYTSDNQPD</sequence>
<evidence type="ECO:0000313" key="2">
    <source>
        <dbReference type="Proteomes" id="UP000436138"/>
    </source>
</evidence>
<accession>A0A6I6MZY6</accession>
<dbReference type="RefSeq" id="WP_158916712.1">
    <property type="nucleotide sequence ID" value="NZ_CP047020.1"/>
</dbReference>
<reference evidence="1 2" key="1">
    <citation type="submission" date="2019-12" db="EMBL/GenBank/DDBJ databases">
        <title>Streptomyces sp. strain T44 isolated from rhizosphere soil of Broussonetia papyrifera.</title>
        <authorList>
            <person name="Mo P."/>
        </authorList>
    </citation>
    <scope>NUCLEOTIDE SEQUENCE [LARGE SCALE GENOMIC DNA]</scope>
    <source>
        <strain evidence="1 2">T44</strain>
    </source>
</reference>
<dbReference type="AlphaFoldDB" id="A0A6I6MZY6"/>
<dbReference type="EMBL" id="CP047020">
    <property type="protein sequence ID" value="QHA02055.1"/>
    <property type="molecule type" value="Genomic_DNA"/>
</dbReference>
<protein>
    <submittedName>
        <fullName evidence="1">Uncharacterized protein</fullName>
    </submittedName>
</protein>
<organism evidence="1 2">
    <name type="scientific">Streptomyces broussonetiae</name>
    <dbReference type="NCBI Taxonomy" id="2686304"/>
    <lineage>
        <taxon>Bacteria</taxon>
        <taxon>Bacillati</taxon>
        <taxon>Actinomycetota</taxon>
        <taxon>Actinomycetes</taxon>
        <taxon>Kitasatosporales</taxon>
        <taxon>Streptomycetaceae</taxon>
        <taxon>Streptomyces</taxon>
    </lineage>
</organism>
<evidence type="ECO:0000313" key="1">
    <source>
        <dbReference type="EMBL" id="QHA02055.1"/>
    </source>
</evidence>
<name>A0A6I6MZY6_9ACTN</name>